<evidence type="ECO:0000313" key="1">
    <source>
        <dbReference type="EMBL" id="RIV23482.1"/>
    </source>
</evidence>
<keyword evidence="2" id="KW-1185">Reference proteome</keyword>
<dbReference type="AlphaFoldDB" id="A0A418MAT6"/>
<dbReference type="RefSeq" id="WP_119667698.1">
    <property type="nucleotide sequence ID" value="NZ_QXED01000003.1"/>
</dbReference>
<comment type="caution">
    <text evidence="1">The sequence shown here is derived from an EMBL/GenBank/DDBJ whole genome shotgun (WGS) entry which is preliminary data.</text>
</comment>
<gene>
    <name evidence="1" type="ORF">DYU11_10825</name>
</gene>
<dbReference type="EMBL" id="QXED01000003">
    <property type="protein sequence ID" value="RIV23482.1"/>
    <property type="molecule type" value="Genomic_DNA"/>
</dbReference>
<protein>
    <submittedName>
        <fullName evidence="1">Uncharacterized protein</fullName>
    </submittedName>
</protein>
<accession>A0A418MAT6</accession>
<evidence type="ECO:0000313" key="2">
    <source>
        <dbReference type="Proteomes" id="UP000283523"/>
    </source>
</evidence>
<proteinExistence type="predicted"/>
<name>A0A418MAT6_9BACT</name>
<dbReference type="Proteomes" id="UP000283523">
    <property type="component" value="Unassembled WGS sequence"/>
</dbReference>
<sequence length="165" mass="18663">MEDLAKNFAHIKGWGIDADPKNDPTYPMRHREKEEEKGYTWERPAQQPVNIEVLHSNERPNVSAVFGTSAPPTGLSGQLRRYAFKYSESSFGHWIPLLLADRVNVVEGIIDDIRQGHVPNIFAEKGWGGDWKYDRKGLVQKVLIGAAITTVVFALLNRKPELKRG</sequence>
<organism evidence="1 2">
    <name type="scientific">Fibrisoma montanum</name>
    <dbReference type="NCBI Taxonomy" id="2305895"/>
    <lineage>
        <taxon>Bacteria</taxon>
        <taxon>Pseudomonadati</taxon>
        <taxon>Bacteroidota</taxon>
        <taxon>Cytophagia</taxon>
        <taxon>Cytophagales</taxon>
        <taxon>Spirosomataceae</taxon>
        <taxon>Fibrisoma</taxon>
    </lineage>
</organism>
<reference evidence="1 2" key="1">
    <citation type="submission" date="2018-08" db="EMBL/GenBank/DDBJ databases">
        <title>Fibrisoma montanum sp. nov., isolated from Danxia mountain soil.</title>
        <authorList>
            <person name="Huang Y."/>
        </authorList>
    </citation>
    <scope>NUCLEOTIDE SEQUENCE [LARGE SCALE GENOMIC DNA]</scope>
    <source>
        <strain evidence="1 2">HYT19</strain>
    </source>
</reference>
<dbReference type="OrthoDB" id="6021991at2"/>